<dbReference type="Proteomes" id="UP000031866">
    <property type="component" value="Chromosome"/>
</dbReference>
<dbReference type="EMBL" id="CP010086">
    <property type="protein sequence ID" value="AJH00427.1"/>
    <property type="molecule type" value="Genomic_DNA"/>
</dbReference>
<name>A0A0B5QQ67_CLOBE</name>
<evidence type="ECO:0000313" key="2">
    <source>
        <dbReference type="Proteomes" id="UP000031866"/>
    </source>
</evidence>
<dbReference type="Pfam" id="PF10076">
    <property type="entry name" value="Phage_Mu_Gp48"/>
    <property type="match status" value="1"/>
</dbReference>
<evidence type="ECO:0000313" key="1">
    <source>
        <dbReference type="EMBL" id="AJH00427.1"/>
    </source>
</evidence>
<dbReference type="STRING" id="1520.LF65_03875"/>
<organism evidence="1 2">
    <name type="scientific">Clostridium beijerinckii</name>
    <name type="common">Clostridium MP</name>
    <dbReference type="NCBI Taxonomy" id="1520"/>
    <lineage>
        <taxon>Bacteria</taxon>
        <taxon>Bacillati</taxon>
        <taxon>Bacillota</taxon>
        <taxon>Clostridia</taxon>
        <taxon>Eubacteriales</taxon>
        <taxon>Clostridiaceae</taxon>
        <taxon>Clostridium</taxon>
    </lineage>
</organism>
<sequence>MNNTADLEAFKNIKIASASSENSGNESKDKIERYVIDEIKNSYIFQEIFNAYGSSFDQLGLDISDLFLQILPQTATEWGLKLWEKRVGITTNNAKSIEERRARVLAKLNSKGTTTVEVIKQICKSFVSEAEIIQNNPEYYFQVNLISDTGFPYALDSLYDSIEIAKPAHLGVKYKLISMNQSQMYYGLASIMGETMTVYPWRAKNIESSGKMESGIGQCTGSESITIYPSKEMS</sequence>
<gene>
    <name evidence="1" type="ORF">LF65_03875</name>
</gene>
<dbReference type="RefSeq" id="WP_041898185.1">
    <property type="nucleotide sequence ID" value="NZ_CP010086.2"/>
</dbReference>
<dbReference type="AlphaFoldDB" id="A0A0B5QQ67"/>
<dbReference type="OrthoDB" id="1629754at2"/>
<proteinExistence type="predicted"/>
<dbReference type="InterPro" id="IPR018755">
    <property type="entry name" value="Phage_Mu_Gp48"/>
</dbReference>
<dbReference type="KEGG" id="cbei:LF65_03875"/>
<accession>A0A0B5QQ67</accession>
<evidence type="ECO:0008006" key="3">
    <source>
        <dbReference type="Google" id="ProtNLM"/>
    </source>
</evidence>
<protein>
    <recommendedName>
        <fullName evidence="3">DUF2313 domain-containing protein</fullName>
    </recommendedName>
</protein>
<reference evidence="2" key="1">
    <citation type="submission" date="2014-12" db="EMBL/GenBank/DDBJ databases">
        <title>Genome sequence of Clostridium beijerinckii strain 59B.</title>
        <authorList>
            <person name="Little G.T."/>
            <person name="Minton N.P."/>
        </authorList>
    </citation>
    <scope>NUCLEOTIDE SEQUENCE [LARGE SCALE GENOMIC DNA]</scope>
    <source>
        <strain evidence="2">59B</strain>
    </source>
</reference>